<accession>A0A927C5S8</accession>
<dbReference type="Pfam" id="PF03406">
    <property type="entry name" value="Phage_fiber_2"/>
    <property type="match status" value="1"/>
</dbReference>
<evidence type="ECO:0000313" key="1">
    <source>
        <dbReference type="EMBL" id="MBD2860527.1"/>
    </source>
</evidence>
<reference evidence="1" key="1">
    <citation type="submission" date="2020-09" db="EMBL/GenBank/DDBJ databases">
        <title>A novel bacterium of genus Paenibacillus, isolated from South China Sea.</title>
        <authorList>
            <person name="Huang H."/>
            <person name="Mo K."/>
            <person name="Hu Y."/>
        </authorList>
    </citation>
    <scope>NUCLEOTIDE SEQUENCE</scope>
    <source>
        <strain evidence="1">IB182363</strain>
    </source>
</reference>
<keyword evidence="2" id="KW-1185">Reference proteome</keyword>
<dbReference type="GO" id="GO:0019062">
    <property type="term" value="P:virion attachment to host cell"/>
    <property type="evidence" value="ECO:0007669"/>
    <property type="project" value="InterPro"/>
</dbReference>
<protein>
    <submittedName>
        <fullName evidence="1">Tail fiber protein</fullName>
    </submittedName>
</protein>
<dbReference type="RefSeq" id="WP_190923737.1">
    <property type="nucleotide sequence ID" value="NZ_JACXJA010000001.1"/>
</dbReference>
<evidence type="ECO:0000313" key="2">
    <source>
        <dbReference type="Proteomes" id="UP000639396"/>
    </source>
</evidence>
<dbReference type="InterPro" id="IPR005068">
    <property type="entry name" value="Phage_lambda_Stf-r2"/>
</dbReference>
<dbReference type="AlphaFoldDB" id="A0A927C5S8"/>
<sequence length="409" mass="42400">MQLTPNLNLKKPEGTDVVDIADLNENADKLDTEVAKLASTTAPGRMSAADKAKLDAATSAATASMMVQRDASGRFKAAAPAAADDVARKQEITEHADVKATTGGGYGHTTLVDAVNSTATDKAATARAVKEAFDKGANAVQPDAYVPPGSSLNDVIESGFYRLQDPHPDAPPQYGHGQMIVCRGGDTIFQIVKSYNNSAMYVRSGNPSATGGTGSWTPWYAIMTSDGGAFTGYVVHSAGARIGKGAALSGTKSDDSTENMIFLDQNGGGTVITGTPNIPFGVHSSATPTWWDGTVVREFIHSGGGQNIYGSLVVTGAGSIFANSGTFYLGNPASGSTLSGPHTIMNIYSNSLRFYESGGSNRGISLNLAECLPGAGSVMWHSQNSHRVSVQATAPTPLQVGDVWIDTSA</sequence>
<dbReference type="Proteomes" id="UP000639396">
    <property type="component" value="Unassembled WGS sequence"/>
</dbReference>
<dbReference type="CDD" id="cd19958">
    <property type="entry name" value="pyocin_knob"/>
    <property type="match status" value="1"/>
</dbReference>
<name>A0A927C5S8_9BACL</name>
<dbReference type="GO" id="GO:0046718">
    <property type="term" value="P:symbiont entry into host cell"/>
    <property type="evidence" value="ECO:0007669"/>
    <property type="project" value="InterPro"/>
</dbReference>
<proteinExistence type="predicted"/>
<gene>
    <name evidence="1" type="ORF">IDH45_00815</name>
</gene>
<comment type="caution">
    <text evidence="1">The sequence shown here is derived from an EMBL/GenBank/DDBJ whole genome shotgun (WGS) entry which is preliminary data.</text>
</comment>
<organism evidence="1 2">
    <name type="scientific">Paenibacillus oceani</name>
    <dbReference type="NCBI Taxonomy" id="2772510"/>
    <lineage>
        <taxon>Bacteria</taxon>
        <taxon>Bacillati</taxon>
        <taxon>Bacillota</taxon>
        <taxon>Bacilli</taxon>
        <taxon>Bacillales</taxon>
        <taxon>Paenibacillaceae</taxon>
        <taxon>Paenibacillus</taxon>
    </lineage>
</organism>
<dbReference type="EMBL" id="JACXJA010000001">
    <property type="protein sequence ID" value="MBD2860527.1"/>
    <property type="molecule type" value="Genomic_DNA"/>
</dbReference>